<name>A0ABY8QFF8_9RHOB</name>
<keyword evidence="3" id="KW-1185">Reference proteome</keyword>
<protein>
    <submittedName>
        <fullName evidence="2">YIP1 family protein</fullName>
    </submittedName>
</protein>
<keyword evidence="1" id="KW-1133">Transmembrane helix</keyword>
<feature type="transmembrane region" description="Helical" evidence="1">
    <location>
        <begin position="134"/>
        <end position="156"/>
    </location>
</feature>
<dbReference type="EMBL" id="CP124616">
    <property type="protein sequence ID" value="WGW03193.1"/>
    <property type="molecule type" value="Genomic_DNA"/>
</dbReference>
<organism evidence="2 3">
    <name type="scientific">Tropicibacter oceani</name>
    <dbReference type="NCBI Taxonomy" id="3058420"/>
    <lineage>
        <taxon>Bacteria</taxon>
        <taxon>Pseudomonadati</taxon>
        <taxon>Pseudomonadota</taxon>
        <taxon>Alphaproteobacteria</taxon>
        <taxon>Rhodobacterales</taxon>
        <taxon>Roseobacteraceae</taxon>
        <taxon>Tropicibacter</taxon>
    </lineage>
</organism>
<evidence type="ECO:0000313" key="3">
    <source>
        <dbReference type="Proteomes" id="UP001241605"/>
    </source>
</evidence>
<accession>A0ABY8QFF8</accession>
<dbReference type="Proteomes" id="UP001241605">
    <property type="component" value="Chromosome"/>
</dbReference>
<keyword evidence="1" id="KW-0812">Transmembrane</keyword>
<gene>
    <name evidence="2" type="ORF">QF118_14855</name>
</gene>
<sequence length="165" mass="17643">MPVTRDIVATYRGPGKVVRRLLTAGPREDRLLAIVMAACVVLFVARWPALSRQAHLTGEELNMLLGGALLATVFIFPLLLYLLGFLVGVIGRPLGWKGGGYGARLALVWALLASTPLVLLHGLVAGFVGPGPGLTLVGALWFAIFVWFWVGGLRAAHHLGREGTQ</sequence>
<keyword evidence="1" id="KW-0472">Membrane</keyword>
<evidence type="ECO:0000256" key="1">
    <source>
        <dbReference type="SAM" id="Phobius"/>
    </source>
</evidence>
<dbReference type="RefSeq" id="WP_282299822.1">
    <property type="nucleotide sequence ID" value="NZ_CP124616.1"/>
</dbReference>
<feature type="transmembrane region" description="Helical" evidence="1">
    <location>
        <begin position="31"/>
        <end position="49"/>
    </location>
</feature>
<proteinExistence type="predicted"/>
<evidence type="ECO:0000313" key="2">
    <source>
        <dbReference type="EMBL" id="WGW03193.1"/>
    </source>
</evidence>
<feature type="transmembrane region" description="Helical" evidence="1">
    <location>
        <begin position="103"/>
        <end position="128"/>
    </location>
</feature>
<feature type="transmembrane region" description="Helical" evidence="1">
    <location>
        <begin position="69"/>
        <end position="91"/>
    </location>
</feature>
<reference evidence="2 3" key="1">
    <citation type="submission" date="2023-05" db="EMBL/GenBank/DDBJ databases">
        <title>YMD87, complete Genome.</title>
        <authorList>
            <person name="Zhang J."/>
            <person name="Xu X."/>
        </authorList>
    </citation>
    <scope>NUCLEOTIDE SEQUENCE [LARGE SCALE GENOMIC DNA]</scope>
    <source>
        <strain evidence="2 3">YMD87</strain>
    </source>
</reference>